<dbReference type="EMBL" id="CH408031">
    <property type="protein sequence ID" value="EAQ88705.1"/>
    <property type="molecule type" value="Genomic_DNA"/>
</dbReference>
<dbReference type="InParanoid" id="Q2H7P1"/>
<dbReference type="GeneID" id="4391237"/>
<accession>Q2H7P1</accession>
<reference evidence="2" key="1">
    <citation type="journal article" date="2015" name="Genome Announc.">
        <title>Draft genome sequence of the cellulolytic fungus Chaetomium globosum.</title>
        <authorList>
            <person name="Cuomo C.A."/>
            <person name="Untereiner W.A."/>
            <person name="Ma L.-J."/>
            <person name="Grabherr M."/>
            <person name="Birren B.W."/>
        </authorList>
    </citation>
    <scope>NUCLEOTIDE SEQUENCE [LARGE SCALE GENOMIC DNA]</scope>
    <source>
        <strain evidence="2">ATCC 6205 / CBS 148.51 / DSM 1962 / NBRC 6347 / NRRL 1970</strain>
    </source>
</reference>
<evidence type="ECO:0000313" key="2">
    <source>
        <dbReference type="Proteomes" id="UP000001056"/>
    </source>
</evidence>
<protein>
    <submittedName>
        <fullName evidence="1">Uncharacterized protein</fullName>
    </submittedName>
</protein>
<dbReference type="Proteomes" id="UP000001056">
    <property type="component" value="Unassembled WGS sequence"/>
</dbReference>
<keyword evidence="2" id="KW-1185">Reference proteome</keyword>
<evidence type="ECO:0000313" key="1">
    <source>
        <dbReference type="EMBL" id="EAQ88705.1"/>
    </source>
</evidence>
<organism evidence="1 2">
    <name type="scientific">Chaetomium globosum (strain ATCC 6205 / CBS 148.51 / DSM 1962 / NBRC 6347 / NRRL 1970)</name>
    <name type="common">Soil fungus</name>
    <dbReference type="NCBI Taxonomy" id="306901"/>
    <lineage>
        <taxon>Eukaryota</taxon>
        <taxon>Fungi</taxon>
        <taxon>Dikarya</taxon>
        <taxon>Ascomycota</taxon>
        <taxon>Pezizomycotina</taxon>
        <taxon>Sordariomycetes</taxon>
        <taxon>Sordariomycetidae</taxon>
        <taxon>Sordariales</taxon>
        <taxon>Chaetomiaceae</taxon>
        <taxon>Chaetomium</taxon>
    </lineage>
</organism>
<dbReference type="HOGENOM" id="CLU_2003649_0_0_1"/>
<dbReference type="VEuPathDB" id="FungiDB:CHGG_05324"/>
<dbReference type="AlphaFoldDB" id="Q2H7P1"/>
<gene>
    <name evidence="1" type="ORF">CHGG_05324</name>
</gene>
<proteinExistence type="predicted"/>
<dbReference type="RefSeq" id="XP_001221419.1">
    <property type="nucleotide sequence ID" value="XM_001221418.1"/>
</dbReference>
<name>Q2H7P1_CHAGB</name>
<sequence>MQKDGDSLGRWLERVAAIKSPTSFTGAICLHRGVCQCHCLLSPSCILPDVGGKKRDKADEVLKAVGERTRSLGRELNVCRLSSSRLSKMGCSVEVRRTANAEASQAGTLAVLWPHWSGWTIHSV</sequence>